<dbReference type="GO" id="GO:0006152">
    <property type="term" value="P:purine nucleoside catabolic process"/>
    <property type="evidence" value="ECO:0007669"/>
    <property type="project" value="TreeGrafter"/>
</dbReference>
<dbReference type="GO" id="GO:0047974">
    <property type="term" value="F:guanosine deaminase activity"/>
    <property type="evidence" value="ECO:0007669"/>
    <property type="project" value="TreeGrafter"/>
</dbReference>
<dbReference type="AlphaFoldDB" id="A3ZZE2"/>
<sequence length="162" mass="17346">MTKTPMISPVELMQLAIEKAKQGIAARQSPFGCAIAVDGEVVAVSHNLVLQTVDATAHAEVTALRVACQKVGEILLPRAQVATTCEPCPMCAAALHWARVAEIYYGATIDDAAAAGFNELRVPARSLYEQGGSSTRLISDVERAACRELFDLWKRGESAIAY</sequence>
<dbReference type="SUPFAM" id="SSF53927">
    <property type="entry name" value="Cytidine deaminase-like"/>
    <property type="match status" value="1"/>
</dbReference>
<dbReference type="eggNOG" id="COG0590">
    <property type="taxonomic scope" value="Bacteria"/>
</dbReference>
<dbReference type="PROSITE" id="PS00903">
    <property type="entry name" value="CYT_DCMP_DEAMINASES_1"/>
    <property type="match status" value="1"/>
</dbReference>
<evidence type="ECO:0000259" key="3">
    <source>
        <dbReference type="PROSITE" id="PS51747"/>
    </source>
</evidence>
<dbReference type="GO" id="GO:0008270">
    <property type="term" value="F:zinc ion binding"/>
    <property type="evidence" value="ECO:0007669"/>
    <property type="project" value="InterPro"/>
</dbReference>
<dbReference type="PROSITE" id="PS51747">
    <property type="entry name" value="CYT_DCMP_DEAMINASES_2"/>
    <property type="match status" value="1"/>
</dbReference>
<gene>
    <name evidence="4" type="ORF">DSM3645_18831</name>
</gene>
<proteinExistence type="predicted"/>
<keyword evidence="2" id="KW-0862">Zinc</keyword>
<reference evidence="4 5" key="1">
    <citation type="submission" date="2006-02" db="EMBL/GenBank/DDBJ databases">
        <authorList>
            <person name="Amann R."/>
            <person name="Ferriera S."/>
            <person name="Johnson J."/>
            <person name="Kravitz S."/>
            <person name="Halpern A."/>
            <person name="Remington K."/>
            <person name="Beeson K."/>
            <person name="Tran B."/>
            <person name="Rogers Y.-H."/>
            <person name="Friedman R."/>
            <person name="Venter J.C."/>
        </authorList>
    </citation>
    <scope>NUCLEOTIDE SEQUENCE [LARGE SCALE GENOMIC DNA]</scope>
    <source>
        <strain evidence="4 5">DSM 3645</strain>
    </source>
</reference>
<keyword evidence="1" id="KW-0479">Metal-binding</keyword>
<comment type="caution">
    <text evidence="4">The sequence shown here is derived from an EMBL/GenBank/DDBJ whole genome shotgun (WGS) entry which is preliminary data.</text>
</comment>
<feature type="domain" description="CMP/dCMP-type deaminase" evidence="3">
    <location>
        <begin position="7"/>
        <end position="120"/>
    </location>
</feature>
<dbReference type="PANTHER" id="PTHR11079:SF161">
    <property type="entry name" value="CMP_DCMP-TYPE DEAMINASE DOMAIN-CONTAINING PROTEIN"/>
    <property type="match status" value="1"/>
</dbReference>
<evidence type="ECO:0000313" key="5">
    <source>
        <dbReference type="Proteomes" id="UP000004358"/>
    </source>
</evidence>
<accession>A3ZZE2</accession>
<protein>
    <submittedName>
        <fullName evidence="4">Putative nucleotide deaminase</fullName>
    </submittedName>
</protein>
<organism evidence="4 5">
    <name type="scientific">Blastopirellula marina DSM 3645</name>
    <dbReference type="NCBI Taxonomy" id="314230"/>
    <lineage>
        <taxon>Bacteria</taxon>
        <taxon>Pseudomonadati</taxon>
        <taxon>Planctomycetota</taxon>
        <taxon>Planctomycetia</taxon>
        <taxon>Pirellulales</taxon>
        <taxon>Pirellulaceae</taxon>
        <taxon>Blastopirellula</taxon>
    </lineage>
</organism>
<dbReference type="Proteomes" id="UP000004358">
    <property type="component" value="Unassembled WGS sequence"/>
</dbReference>
<dbReference type="EMBL" id="AANZ01000024">
    <property type="protein sequence ID" value="EAQ78105.1"/>
    <property type="molecule type" value="Genomic_DNA"/>
</dbReference>
<dbReference type="STRING" id="314230.DSM3645_18831"/>
<dbReference type="InterPro" id="IPR002125">
    <property type="entry name" value="CMP_dCMP_dom"/>
</dbReference>
<evidence type="ECO:0000256" key="2">
    <source>
        <dbReference type="ARBA" id="ARBA00022833"/>
    </source>
</evidence>
<evidence type="ECO:0000256" key="1">
    <source>
        <dbReference type="ARBA" id="ARBA00022723"/>
    </source>
</evidence>
<dbReference type="InterPro" id="IPR016192">
    <property type="entry name" value="APOBEC/CMP_deaminase_Zn-bd"/>
</dbReference>
<name>A3ZZE2_9BACT</name>
<dbReference type="Pfam" id="PF00383">
    <property type="entry name" value="dCMP_cyt_deam_1"/>
    <property type="match status" value="1"/>
</dbReference>
<dbReference type="PANTHER" id="PTHR11079">
    <property type="entry name" value="CYTOSINE DEAMINASE FAMILY MEMBER"/>
    <property type="match status" value="1"/>
</dbReference>
<dbReference type="CDD" id="cd01285">
    <property type="entry name" value="nucleoside_deaminase"/>
    <property type="match status" value="1"/>
</dbReference>
<dbReference type="InterPro" id="IPR016193">
    <property type="entry name" value="Cytidine_deaminase-like"/>
</dbReference>
<dbReference type="HOGENOM" id="CLU_025810_5_3_0"/>
<dbReference type="Gene3D" id="3.40.140.10">
    <property type="entry name" value="Cytidine Deaminase, domain 2"/>
    <property type="match status" value="1"/>
</dbReference>
<evidence type="ECO:0000313" key="4">
    <source>
        <dbReference type="EMBL" id="EAQ78105.1"/>
    </source>
</evidence>
<dbReference type="OrthoDB" id="9802676at2"/>